<dbReference type="AlphaFoldDB" id="S2W010"/>
<name>S2W010_9ACTN</name>
<evidence type="ECO:0000313" key="6">
    <source>
        <dbReference type="Proteomes" id="UP000014417"/>
    </source>
</evidence>
<keyword evidence="2" id="KW-0479">Metal-binding</keyword>
<proteinExistence type="predicted"/>
<dbReference type="GO" id="GO:0008233">
    <property type="term" value="F:peptidase activity"/>
    <property type="evidence" value="ECO:0007669"/>
    <property type="project" value="UniProtKB-KW"/>
</dbReference>
<dbReference type="InterPro" id="IPR002933">
    <property type="entry name" value="Peptidase_M20"/>
</dbReference>
<accession>S2W010</accession>
<dbReference type="Proteomes" id="UP000014417">
    <property type="component" value="Unassembled WGS sequence"/>
</dbReference>
<dbReference type="STRING" id="883161.HMPREF9306_02043"/>
<sequence length="495" mass="53645">MPIRYSFSWLELVLAFHPLSTPACKNALTSSCEKPYFLIGSSLWGMTNSVLSEEQLAERVEAQLPRALEDLKHVVSIPSISSQPEHNEDVEAVADWLVEQLKDTGIDDVRKVVEGGKPAILGHYKVDESLPTVLLYAHYDVQPTGDLSLWHSNPFKPVERNGRLFGRGPADDKGCLTAHLAVLRAFEGKPPVNVTVLFEGEEEIGSPTLADILEANKDELRADFYVIADCGNWAPGQPAFTTTLRGVADCIIEVQTLDHGLHSGEYGGPLPDALTTLCRLLATLHDADGNVAVKGLVGTDECEIDYTEEQLRNESQVLDGVKLLGSGPLGSRLWLKPSICVIGMDTTPISESANLLLPTARARISVRVAPGDSSENVLAHVKAHLEEHNEWGAKLNVYSNEGSEPSVLPAAGPMYDLALQAWEDAFGKRPVPMGTGGSIGMIADFMNAFPEAFVLGCGTSDPDSRMHGIDESLTIEDWKNTAHALALLINRMAVK</sequence>
<dbReference type="Gene3D" id="3.30.70.360">
    <property type="match status" value="1"/>
</dbReference>
<dbReference type="PANTHER" id="PTHR43270:SF12">
    <property type="entry name" value="SUCCINYL-DIAMINOPIMELATE DESUCCINYLASE"/>
    <property type="match status" value="1"/>
</dbReference>
<dbReference type="HOGENOM" id="CLU_029469_2_0_11"/>
<feature type="domain" description="Peptidase M20 dimerisation" evidence="4">
    <location>
        <begin position="244"/>
        <end position="391"/>
    </location>
</feature>
<evidence type="ECO:0000256" key="3">
    <source>
        <dbReference type="ARBA" id="ARBA00022801"/>
    </source>
</evidence>
<dbReference type="EMBL" id="AGZR01000009">
    <property type="protein sequence ID" value="EPD32471.1"/>
    <property type="molecule type" value="Genomic_DNA"/>
</dbReference>
<evidence type="ECO:0000259" key="4">
    <source>
        <dbReference type="Pfam" id="PF07687"/>
    </source>
</evidence>
<dbReference type="GO" id="GO:0006508">
    <property type="term" value="P:proteolysis"/>
    <property type="evidence" value="ECO:0007669"/>
    <property type="project" value="UniProtKB-KW"/>
</dbReference>
<reference evidence="5 6" key="1">
    <citation type="submission" date="2013-04" db="EMBL/GenBank/DDBJ databases">
        <title>The Genome Sequence of Propionimicrobium lymphophilum ACS-093-V-SCH5.</title>
        <authorList>
            <consortium name="The Broad Institute Genomics Platform"/>
            <person name="Earl A."/>
            <person name="Ward D."/>
            <person name="Feldgarden M."/>
            <person name="Gevers D."/>
            <person name="Saerens B."/>
            <person name="Vaneechoutte M."/>
            <person name="Walker B."/>
            <person name="Young S."/>
            <person name="Zeng Q."/>
            <person name="Gargeya S."/>
            <person name="Fitzgerald M."/>
            <person name="Haas B."/>
            <person name="Abouelleil A."/>
            <person name="Allen A.W."/>
            <person name="Alvarado L."/>
            <person name="Arachchi H.M."/>
            <person name="Berlin A.M."/>
            <person name="Chapman S.B."/>
            <person name="Gainer-Dewar J."/>
            <person name="Goldberg J."/>
            <person name="Griggs A."/>
            <person name="Gujja S."/>
            <person name="Hansen M."/>
            <person name="Howarth C."/>
            <person name="Imamovic A."/>
            <person name="Ireland A."/>
            <person name="Larimer J."/>
            <person name="McCowan C."/>
            <person name="Murphy C."/>
            <person name="Pearson M."/>
            <person name="Poon T.W."/>
            <person name="Priest M."/>
            <person name="Roberts A."/>
            <person name="Saif S."/>
            <person name="Shea T."/>
            <person name="Sisk P."/>
            <person name="Sykes S."/>
            <person name="Wortman J."/>
            <person name="Nusbaum C."/>
            <person name="Birren B."/>
        </authorList>
    </citation>
    <scope>NUCLEOTIDE SEQUENCE [LARGE SCALE GENOMIC DNA]</scope>
    <source>
        <strain evidence="5 6">ACS-093-V-SCH5</strain>
    </source>
</reference>
<dbReference type="InterPro" id="IPR011650">
    <property type="entry name" value="Peptidase_M20_dimer"/>
</dbReference>
<keyword evidence="6" id="KW-1185">Reference proteome</keyword>
<organism evidence="5 6">
    <name type="scientific">Propionimicrobium lymphophilum ACS-093-V-SCH5</name>
    <dbReference type="NCBI Taxonomy" id="883161"/>
    <lineage>
        <taxon>Bacteria</taxon>
        <taxon>Bacillati</taxon>
        <taxon>Actinomycetota</taxon>
        <taxon>Actinomycetes</taxon>
        <taxon>Propionibacteriales</taxon>
        <taxon>Propionibacteriaceae</taxon>
        <taxon>Propionimicrobium</taxon>
    </lineage>
</organism>
<dbReference type="Gene3D" id="3.40.630.10">
    <property type="entry name" value="Zn peptidases"/>
    <property type="match status" value="1"/>
</dbReference>
<dbReference type="Pfam" id="PF01546">
    <property type="entry name" value="Peptidase_M20"/>
    <property type="match status" value="1"/>
</dbReference>
<dbReference type="GO" id="GO:0046872">
    <property type="term" value="F:metal ion binding"/>
    <property type="evidence" value="ECO:0007669"/>
    <property type="project" value="UniProtKB-KW"/>
</dbReference>
<evidence type="ECO:0000256" key="1">
    <source>
        <dbReference type="ARBA" id="ARBA00022670"/>
    </source>
</evidence>
<dbReference type="Pfam" id="PF07687">
    <property type="entry name" value="M20_dimer"/>
    <property type="match status" value="1"/>
</dbReference>
<evidence type="ECO:0000313" key="5">
    <source>
        <dbReference type="EMBL" id="EPD32471.1"/>
    </source>
</evidence>
<protein>
    <recommendedName>
        <fullName evidence="4">Peptidase M20 dimerisation domain-containing protein</fullName>
    </recommendedName>
</protein>
<dbReference type="NCBIfam" id="NF005914">
    <property type="entry name" value="PRK07907.1"/>
    <property type="match status" value="1"/>
</dbReference>
<gene>
    <name evidence="5" type="ORF">HMPREF9306_02043</name>
</gene>
<keyword evidence="3" id="KW-0378">Hydrolase</keyword>
<comment type="caution">
    <text evidence="5">The sequence shown here is derived from an EMBL/GenBank/DDBJ whole genome shotgun (WGS) entry which is preliminary data.</text>
</comment>
<evidence type="ECO:0000256" key="2">
    <source>
        <dbReference type="ARBA" id="ARBA00022723"/>
    </source>
</evidence>
<keyword evidence="1" id="KW-0645">Protease</keyword>
<dbReference type="InterPro" id="IPR051458">
    <property type="entry name" value="Cyt/Met_Dipeptidase"/>
</dbReference>
<dbReference type="SUPFAM" id="SSF53187">
    <property type="entry name" value="Zn-dependent exopeptidases"/>
    <property type="match status" value="1"/>
</dbReference>
<dbReference type="PANTHER" id="PTHR43270">
    <property type="entry name" value="BETA-ALA-HIS DIPEPTIDASE"/>
    <property type="match status" value="1"/>
</dbReference>
<dbReference type="PATRIC" id="fig|883161.3.peg.2033"/>